<name>A0AAT9JSY8_SYNEL</name>
<protein>
    <submittedName>
        <fullName evidence="1">Uncharacterized protein</fullName>
    </submittedName>
</protein>
<dbReference type="RefSeq" id="WP_208677381.1">
    <property type="nucleotide sequence ID" value="NZ_CP034671.2"/>
</dbReference>
<dbReference type="AlphaFoldDB" id="A0AAT9JSY8"/>
<evidence type="ECO:0000313" key="1">
    <source>
        <dbReference type="EMBL" id="QFZ91077.2"/>
    </source>
</evidence>
<proteinExistence type="predicted"/>
<reference evidence="1" key="1">
    <citation type="submission" date="2024-01" db="EMBL/GenBank/DDBJ databases">
        <title>Synechococcus elongatus PCC 11802, a close yet different native of Synechococcus elongatus PCC 11801.</title>
        <authorList>
            <person name="Jaiswal D."/>
            <person name="Sengupta A."/>
            <person name="Sengupta S."/>
            <person name="Pakrasi H.B."/>
            <person name="Wangikar P."/>
        </authorList>
    </citation>
    <scope>NUCLEOTIDE SEQUENCE</scope>
    <source>
        <strain evidence="1">PCC 11802</strain>
    </source>
</reference>
<dbReference type="EMBL" id="CP034671">
    <property type="protein sequence ID" value="QFZ91077.2"/>
    <property type="molecule type" value="Genomic_DNA"/>
</dbReference>
<organism evidence="1">
    <name type="scientific">Synechococcus elongatus PCC 11802</name>
    <dbReference type="NCBI Taxonomy" id="2283154"/>
    <lineage>
        <taxon>Bacteria</taxon>
        <taxon>Bacillati</taxon>
        <taxon>Cyanobacteriota</taxon>
        <taxon>Cyanophyceae</taxon>
        <taxon>Synechococcales</taxon>
        <taxon>Synechococcaceae</taxon>
        <taxon>Synechococcus</taxon>
    </lineage>
</organism>
<sequence length="74" mass="8614">MTAHHFLLQVQQFFPHAGLRTAGPRMYAAYCRDRQAYICYDVETRRWLVETANDYLFDDDLANAVSRMTSPIAL</sequence>
<gene>
    <name evidence="1" type="ORF">EKO22_00595</name>
</gene>
<accession>A0AAT9JSY8</accession>